<proteinExistence type="inferred from homology"/>
<evidence type="ECO:0000256" key="6">
    <source>
        <dbReference type="RuleBase" id="RU000354"/>
    </source>
</evidence>
<keyword evidence="10" id="KW-1185">Reference proteome</keyword>
<evidence type="ECO:0000256" key="1">
    <source>
        <dbReference type="ARBA" id="ARBA00004613"/>
    </source>
</evidence>
<dbReference type="PROSITE" id="PS00250">
    <property type="entry name" value="TGF_BETA_1"/>
    <property type="match status" value="1"/>
</dbReference>
<keyword evidence="5" id="KW-1015">Disulfide bond</keyword>
<evidence type="ECO:0000259" key="8">
    <source>
        <dbReference type="PROSITE" id="PS51362"/>
    </source>
</evidence>
<keyword evidence="7" id="KW-0732">Signal</keyword>
<dbReference type="CDD" id="cd13756">
    <property type="entry name" value="TGF_beta_BMPs_GDFs"/>
    <property type="match status" value="1"/>
</dbReference>
<dbReference type="AlphaFoldDB" id="A0ABD3XX61"/>
<sequence length="223" mass="25153">MWISIIRLSCIITITTGILSQSIFIENEKQLKYTIAANALYGDTKTKGAVVLKRDRKPYHIGTNSVKYKHSMLERPRTIHMDDAYRTPQAEISRHISQHEKVDGIVNLGNISSRLTNRQAPSQICQKLPLYVNFRDIGWNWIYSPAGFNAFVCQGECNSPLSESTAPLYAKVQALANETKASKNKPLCCVPTKTSSLVVEYFKGRNKHTLNMDDIIVEECGCR</sequence>
<dbReference type="InterPro" id="IPR017948">
    <property type="entry name" value="TGFb_CS"/>
</dbReference>
<dbReference type="GO" id="GO:0005576">
    <property type="term" value="C:extracellular region"/>
    <property type="evidence" value="ECO:0007669"/>
    <property type="project" value="UniProtKB-SubCell"/>
</dbReference>
<evidence type="ECO:0000256" key="7">
    <source>
        <dbReference type="SAM" id="SignalP"/>
    </source>
</evidence>
<organism evidence="9 10">
    <name type="scientific">Sinanodonta woodiana</name>
    <name type="common">Chinese pond mussel</name>
    <name type="synonym">Anodonta woodiana</name>
    <dbReference type="NCBI Taxonomy" id="1069815"/>
    <lineage>
        <taxon>Eukaryota</taxon>
        <taxon>Metazoa</taxon>
        <taxon>Spiralia</taxon>
        <taxon>Lophotrochozoa</taxon>
        <taxon>Mollusca</taxon>
        <taxon>Bivalvia</taxon>
        <taxon>Autobranchia</taxon>
        <taxon>Heteroconchia</taxon>
        <taxon>Palaeoheterodonta</taxon>
        <taxon>Unionida</taxon>
        <taxon>Unionoidea</taxon>
        <taxon>Unionidae</taxon>
        <taxon>Unioninae</taxon>
        <taxon>Sinanodonta</taxon>
    </lineage>
</organism>
<comment type="subcellular location">
    <subcellularLocation>
        <location evidence="1">Secreted</location>
    </subcellularLocation>
</comment>
<comment type="caution">
    <text evidence="9">The sequence shown here is derived from an EMBL/GenBank/DDBJ whole genome shotgun (WGS) entry which is preliminary data.</text>
</comment>
<evidence type="ECO:0000313" key="10">
    <source>
        <dbReference type="Proteomes" id="UP001634394"/>
    </source>
</evidence>
<comment type="similarity">
    <text evidence="2 6">Belongs to the TGF-beta family.</text>
</comment>
<keyword evidence="3" id="KW-0964">Secreted</keyword>
<dbReference type="EMBL" id="JBJQND010000001">
    <property type="protein sequence ID" value="KAL3890780.1"/>
    <property type="molecule type" value="Genomic_DNA"/>
</dbReference>
<dbReference type="GO" id="GO:0008083">
    <property type="term" value="F:growth factor activity"/>
    <property type="evidence" value="ECO:0007669"/>
    <property type="project" value="UniProtKB-KW"/>
</dbReference>
<dbReference type="PROSITE" id="PS51362">
    <property type="entry name" value="TGF_BETA_2"/>
    <property type="match status" value="1"/>
</dbReference>
<evidence type="ECO:0000256" key="5">
    <source>
        <dbReference type="ARBA" id="ARBA00023157"/>
    </source>
</evidence>
<dbReference type="InterPro" id="IPR029034">
    <property type="entry name" value="Cystine-knot_cytokine"/>
</dbReference>
<dbReference type="Proteomes" id="UP001634394">
    <property type="component" value="Unassembled WGS sequence"/>
</dbReference>
<feature type="chain" id="PRO_5044784689" description="TGF-beta family profile domain-containing protein" evidence="7">
    <location>
        <begin position="21"/>
        <end position="223"/>
    </location>
</feature>
<dbReference type="InterPro" id="IPR001839">
    <property type="entry name" value="TGF-b_C"/>
</dbReference>
<dbReference type="Gene3D" id="2.10.90.10">
    <property type="entry name" value="Cystine-knot cytokines"/>
    <property type="match status" value="1"/>
</dbReference>
<evidence type="ECO:0000256" key="2">
    <source>
        <dbReference type="ARBA" id="ARBA00006656"/>
    </source>
</evidence>
<reference evidence="9 10" key="1">
    <citation type="submission" date="2024-11" db="EMBL/GenBank/DDBJ databases">
        <title>Chromosome-level genome assembly of the freshwater bivalve Anodonta woodiana.</title>
        <authorList>
            <person name="Chen X."/>
        </authorList>
    </citation>
    <scope>NUCLEOTIDE SEQUENCE [LARGE SCALE GENOMIC DNA]</scope>
    <source>
        <strain evidence="9">MN2024</strain>
        <tissue evidence="9">Gills</tissue>
    </source>
</reference>
<dbReference type="PANTHER" id="PTHR11848">
    <property type="entry name" value="TGF-BETA FAMILY"/>
    <property type="match status" value="1"/>
</dbReference>
<dbReference type="SMART" id="SM00204">
    <property type="entry name" value="TGFB"/>
    <property type="match status" value="1"/>
</dbReference>
<feature type="domain" description="TGF-beta family profile" evidence="8">
    <location>
        <begin position="111"/>
        <end position="223"/>
    </location>
</feature>
<evidence type="ECO:0000256" key="4">
    <source>
        <dbReference type="ARBA" id="ARBA00023030"/>
    </source>
</evidence>
<keyword evidence="4 6" id="KW-0339">Growth factor</keyword>
<dbReference type="InterPro" id="IPR015615">
    <property type="entry name" value="TGF-beta-rel"/>
</dbReference>
<dbReference type="SUPFAM" id="SSF57501">
    <property type="entry name" value="Cystine-knot cytokines"/>
    <property type="match status" value="1"/>
</dbReference>
<accession>A0ABD3XX61</accession>
<evidence type="ECO:0000256" key="3">
    <source>
        <dbReference type="ARBA" id="ARBA00022525"/>
    </source>
</evidence>
<evidence type="ECO:0000313" key="9">
    <source>
        <dbReference type="EMBL" id="KAL3890780.1"/>
    </source>
</evidence>
<feature type="signal peptide" evidence="7">
    <location>
        <begin position="1"/>
        <end position="20"/>
    </location>
</feature>
<dbReference type="Pfam" id="PF00019">
    <property type="entry name" value="TGF_beta"/>
    <property type="match status" value="1"/>
</dbReference>
<gene>
    <name evidence="9" type="ORF">ACJMK2_003058</name>
</gene>
<protein>
    <recommendedName>
        <fullName evidence="8">TGF-beta family profile domain-containing protein</fullName>
    </recommendedName>
</protein>
<name>A0ABD3XX61_SINWO</name>